<keyword evidence="1" id="KW-1133">Transmembrane helix</keyword>
<keyword evidence="1" id="KW-0472">Membrane</keyword>
<dbReference type="InterPro" id="IPR021215">
    <property type="entry name" value="DUF2752"/>
</dbReference>
<dbReference type="AlphaFoldDB" id="A0A6J6Y2M7"/>
<organism evidence="2">
    <name type="scientific">freshwater metagenome</name>
    <dbReference type="NCBI Taxonomy" id="449393"/>
    <lineage>
        <taxon>unclassified sequences</taxon>
        <taxon>metagenomes</taxon>
        <taxon>ecological metagenomes</taxon>
    </lineage>
</organism>
<proteinExistence type="predicted"/>
<accession>A0A6J6Y2M7</accession>
<feature type="transmembrane region" description="Helical" evidence="1">
    <location>
        <begin position="67"/>
        <end position="91"/>
    </location>
</feature>
<keyword evidence="1" id="KW-0812">Transmembrane</keyword>
<gene>
    <name evidence="2" type="ORF">UFOPK2992_01085</name>
</gene>
<evidence type="ECO:0000313" key="2">
    <source>
        <dbReference type="EMBL" id="CAB4802313.1"/>
    </source>
</evidence>
<sequence length="136" mass="13970">MRHMNSTAAAPAACGVGIVGAAAYLALNDPAAPGAHLPACPFFASTGLWCPGCGLTRATHALLNGHIATAFGFNALFPLFLGAIIVGWFAWMRTSRGHPPIAWLINVPLWLTIAAGVGVIAFGIARNMPGLEALAP</sequence>
<reference evidence="2" key="1">
    <citation type="submission" date="2020-05" db="EMBL/GenBank/DDBJ databases">
        <authorList>
            <person name="Chiriac C."/>
            <person name="Salcher M."/>
            <person name="Ghai R."/>
            <person name="Kavagutti S V."/>
        </authorList>
    </citation>
    <scope>NUCLEOTIDE SEQUENCE</scope>
</reference>
<evidence type="ECO:0000256" key="1">
    <source>
        <dbReference type="SAM" id="Phobius"/>
    </source>
</evidence>
<dbReference type="EMBL" id="CAFAAI010000185">
    <property type="protein sequence ID" value="CAB4802313.1"/>
    <property type="molecule type" value="Genomic_DNA"/>
</dbReference>
<protein>
    <submittedName>
        <fullName evidence="2">Unannotated protein</fullName>
    </submittedName>
</protein>
<dbReference type="Pfam" id="PF10825">
    <property type="entry name" value="DUF2752"/>
    <property type="match status" value="1"/>
</dbReference>
<name>A0A6J6Y2M7_9ZZZZ</name>
<feature type="transmembrane region" description="Helical" evidence="1">
    <location>
        <begin position="103"/>
        <end position="125"/>
    </location>
</feature>
<feature type="transmembrane region" description="Helical" evidence="1">
    <location>
        <begin position="7"/>
        <end position="27"/>
    </location>
</feature>